<organism evidence="1 2">
    <name type="scientific">Microseira wollei NIES-4236</name>
    <dbReference type="NCBI Taxonomy" id="2530354"/>
    <lineage>
        <taxon>Bacteria</taxon>
        <taxon>Bacillati</taxon>
        <taxon>Cyanobacteriota</taxon>
        <taxon>Cyanophyceae</taxon>
        <taxon>Oscillatoriophycideae</taxon>
        <taxon>Aerosakkonematales</taxon>
        <taxon>Aerosakkonemataceae</taxon>
        <taxon>Microseira</taxon>
    </lineage>
</organism>
<keyword evidence="2" id="KW-1185">Reference proteome</keyword>
<sequence>MVIAGDGKRGIQSGCATADVNLVTHWLQGSQPIVAL</sequence>
<dbReference type="AlphaFoldDB" id="A0AAV3XKL6"/>
<gene>
    <name evidence="1" type="ORF">MiSe_72870</name>
</gene>
<dbReference type="EMBL" id="BLAY01000166">
    <property type="protein sequence ID" value="GET42470.1"/>
    <property type="molecule type" value="Genomic_DNA"/>
</dbReference>
<evidence type="ECO:0000313" key="1">
    <source>
        <dbReference type="EMBL" id="GET42470.1"/>
    </source>
</evidence>
<dbReference type="Proteomes" id="UP001050975">
    <property type="component" value="Unassembled WGS sequence"/>
</dbReference>
<accession>A0AAV3XKL6</accession>
<name>A0AAV3XKL6_9CYAN</name>
<comment type="caution">
    <text evidence="1">The sequence shown here is derived from an EMBL/GenBank/DDBJ whole genome shotgun (WGS) entry which is preliminary data.</text>
</comment>
<protein>
    <submittedName>
        <fullName evidence="1">Uncharacterized protein</fullName>
    </submittedName>
</protein>
<evidence type="ECO:0000313" key="2">
    <source>
        <dbReference type="Proteomes" id="UP001050975"/>
    </source>
</evidence>
<reference evidence="1" key="1">
    <citation type="submission" date="2019-10" db="EMBL/GenBank/DDBJ databases">
        <title>Draft genome sequece of Microseira wollei NIES-4236.</title>
        <authorList>
            <person name="Yamaguchi H."/>
            <person name="Suzuki S."/>
            <person name="Kawachi M."/>
        </authorList>
    </citation>
    <scope>NUCLEOTIDE SEQUENCE</scope>
    <source>
        <strain evidence="1">NIES-4236</strain>
    </source>
</reference>
<proteinExistence type="predicted"/>